<evidence type="ECO:0000259" key="1">
    <source>
        <dbReference type="PROSITE" id="PS51502"/>
    </source>
</evidence>
<sequence length="105" mass="12469">MNDYFKHTVFFWLKEPENQSNRKTFETSLKKFINTSTYIQSKHIGIPAETNREVIDSSYTYCLSLGFSSKENQDKYQEEPAHKVFIQESCQLWHKVVVYDSISIF</sequence>
<evidence type="ECO:0000313" key="3">
    <source>
        <dbReference type="Proteomes" id="UP001199795"/>
    </source>
</evidence>
<dbReference type="SUPFAM" id="SSF54909">
    <property type="entry name" value="Dimeric alpha+beta barrel"/>
    <property type="match status" value="1"/>
</dbReference>
<dbReference type="RefSeq" id="WP_237240652.1">
    <property type="nucleotide sequence ID" value="NZ_JAKKDU010000017.1"/>
</dbReference>
<dbReference type="SMART" id="SM00886">
    <property type="entry name" value="Dabb"/>
    <property type="match status" value="1"/>
</dbReference>
<dbReference type="Pfam" id="PF07876">
    <property type="entry name" value="Dabb"/>
    <property type="match status" value="1"/>
</dbReference>
<dbReference type="InterPro" id="IPR011008">
    <property type="entry name" value="Dimeric_a/b-barrel"/>
</dbReference>
<feature type="domain" description="Stress-response A/B barrel" evidence="1">
    <location>
        <begin position="5"/>
        <end position="101"/>
    </location>
</feature>
<comment type="caution">
    <text evidence="2">The sequence shown here is derived from an EMBL/GenBank/DDBJ whole genome shotgun (WGS) entry which is preliminary data.</text>
</comment>
<keyword evidence="3" id="KW-1185">Reference proteome</keyword>
<evidence type="ECO:0000313" key="2">
    <source>
        <dbReference type="EMBL" id="MCF7569325.1"/>
    </source>
</evidence>
<gene>
    <name evidence="2" type="ORF">L3X37_13290</name>
</gene>
<dbReference type="Proteomes" id="UP001199795">
    <property type="component" value="Unassembled WGS sequence"/>
</dbReference>
<dbReference type="EMBL" id="JAKKDU010000017">
    <property type="protein sequence ID" value="MCF7569325.1"/>
    <property type="molecule type" value="Genomic_DNA"/>
</dbReference>
<protein>
    <submittedName>
        <fullName evidence="2">Dabb family protein</fullName>
    </submittedName>
</protein>
<proteinExistence type="predicted"/>
<dbReference type="InterPro" id="IPR013097">
    <property type="entry name" value="Dabb"/>
</dbReference>
<name>A0AAE3ESJ7_9FLAO</name>
<dbReference type="AlphaFoldDB" id="A0AAE3ESJ7"/>
<dbReference type="PROSITE" id="PS51502">
    <property type="entry name" value="S_R_A_B_BARREL"/>
    <property type="match status" value="1"/>
</dbReference>
<dbReference type="Gene3D" id="3.30.70.100">
    <property type="match status" value="1"/>
</dbReference>
<organism evidence="2 3">
    <name type="scientific">Wocania arenilitoris</name>
    <dbReference type="NCBI Taxonomy" id="2044858"/>
    <lineage>
        <taxon>Bacteria</taxon>
        <taxon>Pseudomonadati</taxon>
        <taxon>Bacteroidota</taxon>
        <taxon>Flavobacteriia</taxon>
        <taxon>Flavobacteriales</taxon>
        <taxon>Flavobacteriaceae</taxon>
        <taxon>Wocania</taxon>
    </lineage>
</organism>
<accession>A0AAE3ESJ7</accession>
<reference evidence="2" key="1">
    <citation type="submission" date="2022-01" db="EMBL/GenBank/DDBJ databases">
        <title>Draft genome sequence of Sabulilitoribacter arenilitoris KCTC 52401.</title>
        <authorList>
            <person name="Oh J.-S."/>
        </authorList>
    </citation>
    <scope>NUCLEOTIDE SEQUENCE</scope>
    <source>
        <strain evidence="2">HMF6543</strain>
    </source>
</reference>